<accession>A0A291QVZ7</accession>
<dbReference type="RefSeq" id="WP_098194586.1">
    <property type="nucleotide sequence ID" value="NZ_CP023777.1"/>
</dbReference>
<feature type="transmembrane region" description="Helical" evidence="1">
    <location>
        <begin position="131"/>
        <end position="149"/>
    </location>
</feature>
<feature type="transmembrane region" description="Helical" evidence="1">
    <location>
        <begin position="76"/>
        <end position="95"/>
    </location>
</feature>
<feature type="transmembrane region" description="Helical" evidence="1">
    <location>
        <begin position="44"/>
        <end position="64"/>
    </location>
</feature>
<dbReference type="AlphaFoldDB" id="A0A291QVZ7"/>
<name>A0A291QVZ7_9BACT</name>
<reference evidence="2 3" key="1">
    <citation type="submission" date="2017-10" db="EMBL/GenBank/DDBJ databases">
        <title>Paenichitinophaga pekingensis gen. nov., sp. nov., isolated from activated sludge.</title>
        <authorList>
            <person name="Jin D."/>
            <person name="Kong X."/>
            <person name="Deng Y."/>
            <person name="Bai Z."/>
        </authorList>
    </citation>
    <scope>NUCLEOTIDE SEQUENCE [LARGE SCALE GENOMIC DNA]</scope>
    <source>
        <strain evidence="2 3">13</strain>
    </source>
</reference>
<keyword evidence="1" id="KW-0472">Membrane</keyword>
<dbReference type="EMBL" id="CP023777">
    <property type="protein sequence ID" value="ATL48209.1"/>
    <property type="molecule type" value="Genomic_DNA"/>
</dbReference>
<feature type="transmembrane region" description="Helical" evidence="1">
    <location>
        <begin position="21"/>
        <end position="38"/>
    </location>
</feature>
<keyword evidence="1" id="KW-1133">Transmembrane helix</keyword>
<dbReference type="KEGG" id="cbae:COR50_14130"/>
<sequence>MQQKTQVDIIKKDMAMTIKQFLIPIISSVIFGLLYYLLPQINMAIWLFFIATFGIWFSILLVKIIQYNSFANSSNVIGFVIAGTFLFFVTIAYLSKNYSLLLDFRRVTFLPFNGLVYLLLFYLFFSFKINIYDVALVIAYGLTINYIFTDSAYNTFKRLDLLIAFWIFCFTAHLVIMLRRYPKSGARL</sequence>
<organism evidence="2 3">
    <name type="scientific">Chitinophaga caeni</name>
    <dbReference type="NCBI Taxonomy" id="2029983"/>
    <lineage>
        <taxon>Bacteria</taxon>
        <taxon>Pseudomonadati</taxon>
        <taxon>Bacteroidota</taxon>
        <taxon>Chitinophagia</taxon>
        <taxon>Chitinophagales</taxon>
        <taxon>Chitinophagaceae</taxon>
        <taxon>Chitinophaga</taxon>
    </lineage>
</organism>
<keyword evidence="1" id="KW-0812">Transmembrane</keyword>
<evidence type="ECO:0000313" key="2">
    <source>
        <dbReference type="EMBL" id="ATL48209.1"/>
    </source>
</evidence>
<evidence type="ECO:0000313" key="3">
    <source>
        <dbReference type="Proteomes" id="UP000220133"/>
    </source>
</evidence>
<feature type="transmembrane region" description="Helical" evidence="1">
    <location>
        <begin position="161"/>
        <end position="178"/>
    </location>
</feature>
<evidence type="ECO:0000256" key="1">
    <source>
        <dbReference type="SAM" id="Phobius"/>
    </source>
</evidence>
<gene>
    <name evidence="2" type="ORF">COR50_14130</name>
</gene>
<proteinExistence type="predicted"/>
<feature type="transmembrane region" description="Helical" evidence="1">
    <location>
        <begin position="107"/>
        <end position="124"/>
    </location>
</feature>
<dbReference type="Proteomes" id="UP000220133">
    <property type="component" value="Chromosome"/>
</dbReference>
<protein>
    <submittedName>
        <fullName evidence="2">Uncharacterized protein</fullName>
    </submittedName>
</protein>
<keyword evidence="3" id="KW-1185">Reference proteome</keyword>